<sequence>MGCFESSCESESNHLFSLGTEVEVSSDEPGFKGSCYLATIIELPTPKKLKKARVEYRTLLTDDGSEQLKEYVDQACIRPLPPQEVAAQDLEHGEVVGAYCRDGWWTGVVVKVLGNSKYRVFFENPPDVIEFDRKDLRVHLEWVKGKWVRPEKRQETGSIFSSGMDVEVNVKKENLCDAWFPAILIKDNRDDTFLVKYGSSRNGVEADFGSITVDFLHIRLSPPPPHADKKYDVLEKVDAFCDFAWRAGVIARRITDTRYLVYFKHANEDRIINQSEIRPRVVWKDGKWVSRYQEVLLAPDIQEHLRHAKTTSNPEGTVQVESSGGTKDDMGNETPLSANSIKNLIELSSPGDEKEAQYTLTQSTKKMKLPTTPQGNSTDSHPSKKLITRKTAGEMLFAAECKLRKQRKKISTEAVSRLDTANSGGKKTRHSEVDGNKPSAVDATEVWPKQQKHSQLDSEKTTPGKRKRRLSMKLKVKSPSSSASGGGTAKEIVCKGASKDTGMPIIIGLEAKGTGVSDSGNCGQLLDQKKNTNSPTEDRPMEIDQQKSGGNSIKRKRGRPRKVVVTDSKASEEGKEQNGAGGAADGTVKEDCPTQGVALDVLIGEKSADPHDVSTTNDVGSTSVATSGNMDDDDQPLSKWFVGMLHCPTSIKESKLSPGRTIDECEEAREQVDIVQQVPAADATACMLDENRRLPFVKSSPVWKAIESMEIFRIMPQNPHFLPLDKCKEEYREGLAIVVRGRINELLSIKDGQGRILSESKDVECKILHCNREKTEMAEEMANITEQMAELQKKQALIKSELRNKKQEISRLQIRVDAINRDIQSGRLDFEKVAAAPWKLG</sequence>
<evidence type="ECO:0000313" key="7">
    <source>
        <dbReference type="Proteomes" id="UP000811609"/>
    </source>
</evidence>
<proteinExistence type="predicted"/>
<comment type="caution">
    <text evidence="6">The sequence shown here is derived from an EMBL/GenBank/DDBJ whole genome shotgun (WGS) entry which is preliminary data.</text>
</comment>
<dbReference type="Pfam" id="PF05641">
    <property type="entry name" value="Agenet"/>
    <property type="match status" value="3"/>
</dbReference>
<feature type="domain" description="Agenet" evidence="5">
    <location>
        <begin position="158"/>
        <end position="226"/>
    </location>
</feature>
<keyword evidence="3" id="KW-0175">Coiled coil</keyword>
<feature type="region of interest" description="Disordered" evidence="4">
    <location>
        <begin position="514"/>
        <end position="590"/>
    </location>
</feature>
<feature type="coiled-coil region" evidence="3">
    <location>
        <begin position="774"/>
        <end position="822"/>
    </location>
</feature>
<feature type="compositionally biased region" description="Basic residues" evidence="4">
    <location>
        <begin position="553"/>
        <end position="562"/>
    </location>
</feature>
<evidence type="ECO:0000256" key="1">
    <source>
        <dbReference type="ARBA" id="ARBA00022448"/>
    </source>
</evidence>
<dbReference type="PANTHER" id="PTHR31917:SF153">
    <property type="entry name" value="DUF724 DOMAIN-CONTAINING PROTEIN 3-RELATED"/>
    <property type="match status" value="1"/>
</dbReference>
<accession>A0A8T1Q249</accession>
<protein>
    <recommendedName>
        <fullName evidence="5">Agenet domain-containing protein</fullName>
    </recommendedName>
</protein>
<feature type="region of interest" description="Disordered" evidence="4">
    <location>
        <begin position="308"/>
        <end position="387"/>
    </location>
</feature>
<dbReference type="Proteomes" id="UP000811609">
    <property type="component" value="Chromosome 7"/>
</dbReference>
<keyword evidence="2" id="KW-0341">Growth regulation</keyword>
<dbReference type="InterPro" id="IPR008395">
    <property type="entry name" value="Agenet-like_dom"/>
</dbReference>
<reference evidence="6" key="1">
    <citation type="submission" date="2020-12" db="EMBL/GenBank/DDBJ databases">
        <title>WGS assembly of Carya illinoinensis cv. Pawnee.</title>
        <authorList>
            <person name="Platts A."/>
            <person name="Shu S."/>
            <person name="Wright S."/>
            <person name="Barry K."/>
            <person name="Edger P."/>
            <person name="Pires J.C."/>
            <person name="Schmutz J."/>
        </authorList>
    </citation>
    <scope>NUCLEOTIDE SEQUENCE</scope>
    <source>
        <tissue evidence="6">Leaf</tissue>
    </source>
</reference>
<feature type="region of interest" description="Disordered" evidence="4">
    <location>
        <begin position="608"/>
        <end position="631"/>
    </location>
</feature>
<organism evidence="6 7">
    <name type="scientific">Carya illinoinensis</name>
    <name type="common">Pecan</name>
    <dbReference type="NCBI Taxonomy" id="32201"/>
    <lineage>
        <taxon>Eukaryota</taxon>
        <taxon>Viridiplantae</taxon>
        <taxon>Streptophyta</taxon>
        <taxon>Embryophyta</taxon>
        <taxon>Tracheophyta</taxon>
        <taxon>Spermatophyta</taxon>
        <taxon>Magnoliopsida</taxon>
        <taxon>eudicotyledons</taxon>
        <taxon>Gunneridae</taxon>
        <taxon>Pentapetalae</taxon>
        <taxon>rosids</taxon>
        <taxon>fabids</taxon>
        <taxon>Fagales</taxon>
        <taxon>Juglandaceae</taxon>
        <taxon>Carya</taxon>
    </lineage>
</organism>
<dbReference type="AlphaFoldDB" id="A0A8T1Q249"/>
<feature type="domain" description="Agenet" evidence="5">
    <location>
        <begin position="14"/>
        <end position="85"/>
    </location>
</feature>
<dbReference type="PANTHER" id="PTHR31917">
    <property type="entry name" value="AGENET DOMAIN-CONTAINING PROTEIN-RELATED"/>
    <property type="match status" value="1"/>
</dbReference>
<keyword evidence="7" id="KW-1185">Reference proteome</keyword>
<dbReference type="InterPro" id="IPR014002">
    <property type="entry name" value="Agenet_dom_plant"/>
</dbReference>
<dbReference type="Pfam" id="PF05266">
    <property type="entry name" value="DUF724"/>
    <property type="match status" value="2"/>
</dbReference>
<dbReference type="CDD" id="cd20405">
    <property type="entry name" value="Tudor_Agenet_AtDUF_rpt1_3"/>
    <property type="match status" value="1"/>
</dbReference>
<keyword evidence="1" id="KW-0813">Transport</keyword>
<evidence type="ECO:0000256" key="2">
    <source>
        <dbReference type="ARBA" id="ARBA00022604"/>
    </source>
</evidence>
<feature type="compositionally biased region" description="Polar residues" evidence="4">
    <location>
        <begin position="613"/>
        <end position="629"/>
    </location>
</feature>
<feature type="compositionally biased region" description="Polar residues" evidence="4">
    <location>
        <begin position="371"/>
        <end position="380"/>
    </location>
</feature>
<dbReference type="EMBL" id="CM031815">
    <property type="protein sequence ID" value="KAG6648041.1"/>
    <property type="molecule type" value="Genomic_DNA"/>
</dbReference>
<dbReference type="SMART" id="SM00743">
    <property type="entry name" value="Agenet"/>
    <property type="match status" value="4"/>
</dbReference>
<dbReference type="InterPro" id="IPR007930">
    <property type="entry name" value="DUF724"/>
</dbReference>
<name>A0A8T1Q249_CARIL</name>
<feature type="compositionally biased region" description="Basic residues" evidence="4">
    <location>
        <begin position="463"/>
        <end position="476"/>
    </location>
</feature>
<feature type="compositionally biased region" description="Basic and acidic residues" evidence="4">
    <location>
        <begin position="536"/>
        <end position="545"/>
    </location>
</feature>
<evidence type="ECO:0000256" key="4">
    <source>
        <dbReference type="SAM" id="MobiDB-lite"/>
    </source>
</evidence>
<feature type="region of interest" description="Disordered" evidence="4">
    <location>
        <begin position="406"/>
        <end position="489"/>
    </location>
</feature>
<evidence type="ECO:0000256" key="3">
    <source>
        <dbReference type="SAM" id="Coils"/>
    </source>
</evidence>
<evidence type="ECO:0000259" key="5">
    <source>
        <dbReference type="SMART" id="SM00743"/>
    </source>
</evidence>
<gene>
    <name evidence="6" type="ORF">CIPAW_07G120400</name>
</gene>
<feature type="compositionally biased region" description="Polar residues" evidence="4">
    <location>
        <begin position="310"/>
        <end position="325"/>
    </location>
</feature>
<evidence type="ECO:0000313" key="6">
    <source>
        <dbReference type="EMBL" id="KAG6648041.1"/>
    </source>
</evidence>
<feature type="domain" description="Agenet" evidence="5">
    <location>
        <begin position="88"/>
        <end position="144"/>
    </location>
</feature>
<feature type="domain" description="Agenet" evidence="5">
    <location>
        <begin position="229"/>
        <end position="285"/>
    </location>
</feature>
<dbReference type="CDD" id="cd20406">
    <property type="entry name" value="Tudor_Agenet_AtDUF_rpt2_4"/>
    <property type="match status" value="2"/>
</dbReference>